<name>A0A450TZZ3_9GAMM</name>
<organism evidence="1">
    <name type="scientific">Candidatus Kentrum sp. FW</name>
    <dbReference type="NCBI Taxonomy" id="2126338"/>
    <lineage>
        <taxon>Bacteria</taxon>
        <taxon>Pseudomonadati</taxon>
        <taxon>Pseudomonadota</taxon>
        <taxon>Gammaproteobacteria</taxon>
        <taxon>Candidatus Kentrum</taxon>
    </lineage>
</organism>
<dbReference type="EMBL" id="CAADFE010000083">
    <property type="protein sequence ID" value="VFJ75636.1"/>
    <property type="molecule type" value="Genomic_DNA"/>
</dbReference>
<protein>
    <submittedName>
        <fullName evidence="1">Uncharacterized protein</fullName>
    </submittedName>
</protein>
<accession>A0A450TZZ3</accession>
<dbReference type="AlphaFoldDB" id="A0A450TZZ3"/>
<evidence type="ECO:0000313" key="1">
    <source>
        <dbReference type="EMBL" id="VFJ75636.1"/>
    </source>
</evidence>
<proteinExistence type="predicted"/>
<gene>
    <name evidence="1" type="ORF">BECKFW1821C_GA0114237_10834</name>
</gene>
<reference evidence="1" key="1">
    <citation type="submission" date="2019-02" db="EMBL/GenBank/DDBJ databases">
        <authorList>
            <person name="Gruber-Vodicka R. H."/>
            <person name="Seah K. B. B."/>
        </authorList>
    </citation>
    <scope>NUCLEOTIDE SEQUENCE</scope>
    <source>
        <strain evidence="1">BECK_BZ131</strain>
    </source>
</reference>
<sequence length="40" mass="4814">MITHKGKFKAMEKVLRDRADRRIFEKAWLPKLLCLFTQPP</sequence>